<dbReference type="InterPro" id="IPR015943">
    <property type="entry name" value="WD40/YVTN_repeat-like_dom_sf"/>
</dbReference>
<reference evidence="2 3" key="1">
    <citation type="submission" date="2019-02" db="EMBL/GenBank/DDBJ databases">
        <title>Deep-cultivation of Planctomycetes and their phenomic and genomic characterization uncovers novel biology.</title>
        <authorList>
            <person name="Wiegand S."/>
            <person name="Jogler M."/>
            <person name="Boedeker C."/>
            <person name="Pinto D."/>
            <person name="Vollmers J."/>
            <person name="Rivas-Marin E."/>
            <person name="Kohn T."/>
            <person name="Peeters S.H."/>
            <person name="Heuer A."/>
            <person name="Rast P."/>
            <person name="Oberbeckmann S."/>
            <person name="Bunk B."/>
            <person name="Jeske O."/>
            <person name="Meyerdierks A."/>
            <person name="Storesund J.E."/>
            <person name="Kallscheuer N."/>
            <person name="Luecker S."/>
            <person name="Lage O.M."/>
            <person name="Pohl T."/>
            <person name="Merkel B.J."/>
            <person name="Hornburger P."/>
            <person name="Mueller R.-W."/>
            <person name="Bruemmer F."/>
            <person name="Labrenz M."/>
            <person name="Spormann A.M."/>
            <person name="Op den Camp H."/>
            <person name="Overmann J."/>
            <person name="Amann R."/>
            <person name="Jetten M.S.M."/>
            <person name="Mascher T."/>
            <person name="Medema M.H."/>
            <person name="Devos D.P."/>
            <person name="Kaster A.-K."/>
            <person name="Ovreas L."/>
            <person name="Rohde M."/>
            <person name="Galperin M.Y."/>
            <person name="Jogler C."/>
        </authorList>
    </citation>
    <scope>NUCLEOTIDE SEQUENCE [LARGE SCALE GENOMIC DNA]</scope>
    <source>
        <strain evidence="2 3">FF011L</strain>
    </source>
</reference>
<dbReference type="Pfam" id="PF13360">
    <property type="entry name" value="PQQ_2"/>
    <property type="match status" value="1"/>
</dbReference>
<dbReference type="EMBL" id="CP036262">
    <property type="protein sequence ID" value="QDS91503.1"/>
    <property type="molecule type" value="Genomic_DNA"/>
</dbReference>
<name>A0A517M9C5_9BACT</name>
<organism evidence="2 3">
    <name type="scientific">Roseimaritima multifibrata</name>
    <dbReference type="NCBI Taxonomy" id="1930274"/>
    <lineage>
        <taxon>Bacteria</taxon>
        <taxon>Pseudomonadati</taxon>
        <taxon>Planctomycetota</taxon>
        <taxon>Planctomycetia</taxon>
        <taxon>Pirellulales</taxon>
        <taxon>Pirellulaceae</taxon>
        <taxon>Roseimaritima</taxon>
    </lineage>
</organism>
<evidence type="ECO:0000259" key="1">
    <source>
        <dbReference type="Pfam" id="PF13360"/>
    </source>
</evidence>
<protein>
    <submittedName>
        <fullName evidence="2">Outer membrane biogenesis protein BamB</fullName>
    </submittedName>
</protein>
<gene>
    <name evidence="2" type="ORF">FF011L_02330</name>
</gene>
<dbReference type="PANTHER" id="PTHR34512">
    <property type="entry name" value="CELL SURFACE PROTEIN"/>
    <property type="match status" value="1"/>
</dbReference>
<evidence type="ECO:0000313" key="2">
    <source>
        <dbReference type="EMBL" id="QDS91503.1"/>
    </source>
</evidence>
<dbReference type="InterPro" id="IPR002372">
    <property type="entry name" value="PQQ_rpt_dom"/>
</dbReference>
<dbReference type="KEGG" id="rml:FF011L_02330"/>
<dbReference type="SMART" id="SM00564">
    <property type="entry name" value="PQQ"/>
    <property type="match status" value="2"/>
</dbReference>
<dbReference type="Gene3D" id="2.130.10.10">
    <property type="entry name" value="YVTN repeat-like/Quinoprotein amine dehydrogenase"/>
    <property type="match status" value="2"/>
</dbReference>
<feature type="domain" description="Pyrrolo-quinoline quinone repeat" evidence="1">
    <location>
        <begin position="144"/>
        <end position="358"/>
    </location>
</feature>
<accession>A0A517M9C5</accession>
<dbReference type="RefSeq" id="WP_246109653.1">
    <property type="nucleotide sequence ID" value="NZ_CP036262.1"/>
</dbReference>
<dbReference type="PANTHER" id="PTHR34512:SF30">
    <property type="entry name" value="OUTER MEMBRANE PROTEIN ASSEMBLY FACTOR BAMB"/>
    <property type="match status" value="1"/>
</dbReference>
<proteinExistence type="predicted"/>
<sequence length="444" mass="48533">MGSAVPEVFTMLYFSRTLTNDFLKGLQMIRNGARLGVLALCSLVVPAEATESSWLRWMGNAENGVSEESGWSTDWPKSGLEVVWEQAIGIGFSSVSMDQGRLFTMGHQDGIETVYCLDQASGKVNWTHTYPSELVDNLYEGGPGATPTIDGQQVYTLGKEGQLYCLNAADGKVQWQRNLQEDLDVGLPEWGFNSSATIVGDQLIVQGGRVVSYDKTTGDLNWKTDKHTAGYGSAAVLNVDGQTLLATLDSDSLRILRSSDGELLDSFPWSSPFRTNSTTPIVKDQTLFISTGYGVGCGLFQVDSGKLDLVYDNREMRNHFNNSILYEGNLYGFDGNSNLGRVVRLVCMDHKTGEVFWEKRGLGCGSLMIADGKLVILSERGELVIAEATNQGYRELAEAEILDGRCWTVPVLLAGHVYARNAQGRLVCVQLPKIEDSTDAVSSN</sequence>
<dbReference type="Proteomes" id="UP000320672">
    <property type="component" value="Chromosome"/>
</dbReference>
<evidence type="ECO:0000313" key="3">
    <source>
        <dbReference type="Proteomes" id="UP000320672"/>
    </source>
</evidence>
<dbReference type="InterPro" id="IPR011047">
    <property type="entry name" value="Quinoprotein_ADH-like_sf"/>
</dbReference>
<dbReference type="InterPro" id="IPR018391">
    <property type="entry name" value="PQQ_b-propeller_rpt"/>
</dbReference>
<dbReference type="AlphaFoldDB" id="A0A517M9C5"/>
<dbReference type="SUPFAM" id="SSF50998">
    <property type="entry name" value="Quinoprotein alcohol dehydrogenase-like"/>
    <property type="match status" value="1"/>
</dbReference>
<keyword evidence="3" id="KW-1185">Reference proteome</keyword>